<dbReference type="RefSeq" id="WP_135764469.1">
    <property type="nucleotide sequence ID" value="NZ_RQHV01000049.1"/>
</dbReference>
<evidence type="ECO:0000313" key="7">
    <source>
        <dbReference type="Proteomes" id="UP000298264"/>
    </source>
</evidence>
<keyword evidence="2" id="KW-0238">DNA-binding</keyword>
<feature type="transmembrane region" description="Helical" evidence="4">
    <location>
        <begin position="13"/>
        <end position="34"/>
    </location>
</feature>
<feature type="transmembrane region" description="Helical" evidence="4">
    <location>
        <begin position="172"/>
        <end position="195"/>
    </location>
</feature>
<dbReference type="EMBL" id="RQHV01000049">
    <property type="protein sequence ID" value="TGN10090.1"/>
    <property type="molecule type" value="Genomic_DNA"/>
</dbReference>
<organism evidence="6 7">
    <name type="scientific">Leptospira ilyithenensis</name>
    <dbReference type="NCBI Taxonomy" id="2484901"/>
    <lineage>
        <taxon>Bacteria</taxon>
        <taxon>Pseudomonadati</taxon>
        <taxon>Spirochaetota</taxon>
        <taxon>Spirochaetia</taxon>
        <taxon>Leptospirales</taxon>
        <taxon>Leptospiraceae</taxon>
        <taxon>Leptospira</taxon>
    </lineage>
</organism>
<name>A0A4R9LQH1_9LEPT</name>
<feature type="transmembrane region" description="Helical" evidence="4">
    <location>
        <begin position="104"/>
        <end position="123"/>
    </location>
</feature>
<dbReference type="Proteomes" id="UP000298264">
    <property type="component" value="Unassembled WGS sequence"/>
</dbReference>
<keyword evidence="4" id="KW-0472">Membrane</keyword>
<dbReference type="Pfam" id="PF12833">
    <property type="entry name" value="HTH_18"/>
    <property type="match status" value="1"/>
</dbReference>
<dbReference type="PANTHER" id="PTHR43280:SF29">
    <property type="entry name" value="ARAC-FAMILY TRANSCRIPTIONAL REGULATOR"/>
    <property type="match status" value="1"/>
</dbReference>
<keyword evidence="1" id="KW-0805">Transcription regulation</keyword>
<evidence type="ECO:0000256" key="4">
    <source>
        <dbReference type="SAM" id="Phobius"/>
    </source>
</evidence>
<evidence type="ECO:0000313" key="6">
    <source>
        <dbReference type="EMBL" id="TGN10090.1"/>
    </source>
</evidence>
<keyword evidence="4" id="KW-0812">Transmembrane</keyword>
<feature type="transmembrane region" description="Helical" evidence="4">
    <location>
        <begin position="72"/>
        <end position="92"/>
    </location>
</feature>
<protein>
    <submittedName>
        <fullName evidence="6">AraC family transcriptional regulator</fullName>
    </submittedName>
</protein>
<evidence type="ECO:0000256" key="1">
    <source>
        <dbReference type="ARBA" id="ARBA00023015"/>
    </source>
</evidence>
<evidence type="ECO:0000256" key="2">
    <source>
        <dbReference type="ARBA" id="ARBA00023125"/>
    </source>
</evidence>
<keyword evidence="7" id="KW-1185">Reference proteome</keyword>
<feature type="transmembrane region" description="Helical" evidence="4">
    <location>
        <begin position="201"/>
        <end position="223"/>
    </location>
</feature>
<feature type="transmembrane region" description="Helical" evidence="4">
    <location>
        <begin position="46"/>
        <end position="66"/>
    </location>
</feature>
<keyword evidence="4" id="KW-1133">Transmembrane helix</keyword>
<dbReference type="Gene3D" id="1.10.10.60">
    <property type="entry name" value="Homeodomain-like"/>
    <property type="match status" value="2"/>
</dbReference>
<keyword evidence="3" id="KW-0804">Transcription</keyword>
<feature type="transmembrane region" description="Helical" evidence="4">
    <location>
        <begin position="135"/>
        <end position="160"/>
    </location>
</feature>
<proteinExistence type="predicted"/>
<accession>A0A4R9LQH1</accession>
<reference evidence="6" key="1">
    <citation type="journal article" date="2019" name="PLoS Negl. Trop. Dis.">
        <title>Revisiting the worldwide diversity of Leptospira species in the environment.</title>
        <authorList>
            <person name="Vincent A.T."/>
            <person name="Schiettekatte O."/>
            <person name="Bourhy P."/>
            <person name="Veyrier F.J."/>
            <person name="Picardeau M."/>
        </authorList>
    </citation>
    <scope>NUCLEOTIDE SEQUENCE [LARGE SCALE GENOMIC DNA]</scope>
    <source>
        <strain evidence="6">201400974</strain>
    </source>
</reference>
<evidence type="ECO:0000256" key="3">
    <source>
        <dbReference type="ARBA" id="ARBA00023163"/>
    </source>
</evidence>
<dbReference type="GO" id="GO:0003700">
    <property type="term" value="F:DNA-binding transcription factor activity"/>
    <property type="evidence" value="ECO:0007669"/>
    <property type="project" value="InterPro"/>
</dbReference>
<comment type="caution">
    <text evidence="6">The sequence shown here is derived from an EMBL/GenBank/DDBJ whole genome shotgun (WGS) entry which is preliminary data.</text>
</comment>
<dbReference type="AlphaFoldDB" id="A0A4R9LQH1"/>
<dbReference type="SMART" id="SM00342">
    <property type="entry name" value="HTH_ARAC"/>
    <property type="match status" value="1"/>
</dbReference>
<dbReference type="OrthoDB" id="340731at2"/>
<dbReference type="SUPFAM" id="SSF46689">
    <property type="entry name" value="Homeodomain-like"/>
    <property type="match status" value="1"/>
</dbReference>
<dbReference type="GO" id="GO:0043565">
    <property type="term" value="F:sequence-specific DNA binding"/>
    <property type="evidence" value="ECO:0007669"/>
    <property type="project" value="InterPro"/>
</dbReference>
<gene>
    <name evidence="6" type="ORF">EHS11_11055</name>
</gene>
<dbReference type="InterPro" id="IPR009057">
    <property type="entry name" value="Homeodomain-like_sf"/>
</dbReference>
<feature type="domain" description="HTH araC/xylS-type" evidence="5">
    <location>
        <begin position="254"/>
        <end position="356"/>
    </location>
</feature>
<dbReference type="PROSITE" id="PS01124">
    <property type="entry name" value="HTH_ARAC_FAMILY_2"/>
    <property type="match status" value="1"/>
</dbReference>
<dbReference type="InterPro" id="IPR018060">
    <property type="entry name" value="HTH_AraC"/>
</dbReference>
<evidence type="ECO:0000259" key="5">
    <source>
        <dbReference type="PROSITE" id="PS01124"/>
    </source>
</evidence>
<dbReference type="PANTHER" id="PTHR43280">
    <property type="entry name" value="ARAC-FAMILY TRANSCRIPTIONAL REGULATOR"/>
    <property type="match status" value="1"/>
</dbReference>
<sequence>MFVNGKAWTASDAFIAFELAGTFFSIAIGLGFFFQSHLRKNSLPALLFCLVALPQLSVSMELLGFYERFPGTGLLLPPFYIFLGPLTYAYFHQILGQEFLWKKSHLYHILPFGLAYAVLVPVYGQPHDFSHIHVWLDIVLVLIMLYVLVFLFLTLLDLWVLLKTSILPFPGIYRLTMLYVFVAIVDVGFLIWYQLEKSEVGMVLSFGLLTVLSVFIFWGMQLYPDYLEIMRKEAARGRYAKSRLTGIDSADIINRIRELMDMEHLYADEDLSLGRMAESLDIHPHQLSEILNNHLSLSFNNFINRHRITAACRLLTEEPNRPILSILGAVGFNSKSSFHSEFLKITGTTPTAYRKKAISPDV</sequence>